<evidence type="ECO:0000313" key="2">
    <source>
        <dbReference type="Proteomes" id="UP000295087"/>
    </source>
</evidence>
<accession>A0A4R6PIE4</accession>
<sequence>MTPVPAVTLWLVDEGSEPAFRRMEDGPAAVHPSPLDADNLRDAAVLAGRLEVEEGRTPMPILRIDTTRHAVLDPDIHSPRPIEIAFPASARLLAGLIADAVRVGVARGALIRTCGDPACRRQLLEDVANHLRRCGFGVEFSIDGWQLYDASLLRVS</sequence>
<evidence type="ECO:0000313" key="1">
    <source>
        <dbReference type="EMBL" id="TDP37801.1"/>
    </source>
</evidence>
<keyword evidence="2" id="KW-1185">Reference proteome</keyword>
<dbReference type="AlphaFoldDB" id="A0A4R6PIE4"/>
<gene>
    <name evidence="1" type="ORF">DFR75_104151</name>
</gene>
<name>A0A4R6PIE4_NOCIG</name>
<dbReference type="Proteomes" id="UP000295087">
    <property type="component" value="Unassembled WGS sequence"/>
</dbReference>
<dbReference type="RefSeq" id="WP_133734084.1">
    <property type="nucleotide sequence ID" value="NZ_SNXK01000004.1"/>
</dbReference>
<comment type="caution">
    <text evidence="1">The sequence shown here is derived from an EMBL/GenBank/DDBJ whole genome shotgun (WGS) entry which is preliminary data.</text>
</comment>
<proteinExistence type="predicted"/>
<reference evidence="1 2" key="1">
    <citation type="submission" date="2019-03" db="EMBL/GenBank/DDBJ databases">
        <title>Genomic Encyclopedia of Type Strains, Phase IV (KMG-IV): sequencing the most valuable type-strain genomes for metagenomic binning, comparative biology and taxonomic classification.</title>
        <authorList>
            <person name="Goeker M."/>
        </authorList>
    </citation>
    <scope>NUCLEOTIDE SEQUENCE [LARGE SCALE GENOMIC DNA]</scope>
    <source>
        <strain evidence="1 2">DSM 44496</strain>
    </source>
</reference>
<organism evidence="1 2">
    <name type="scientific">Nocardia ignorata</name>
    <dbReference type="NCBI Taxonomy" id="145285"/>
    <lineage>
        <taxon>Bacteria</taxon>
        <taxon>Bacillati</taxon>
        <taxon>Actinomycetota</taxon>
        <taxon>Actinomycetes</taxon>
        <taxon>Mycobacteriales</taxon>
        <taxon>Nocardiaceae</taxon>
        <taxon>Nocardia</taxon>
    </lineage>
</organism>
<protein>
    <submittedName>
        <fullName evidence="1">Uncharacterized protein</fullName>
    </submittedName>
</protein>
<dbReference type="EMBL" id="SNXK01000004">
    <property type="protein sequence ID" value="TDP37801.1"/>
    <property type="molecule type" value="Genomic_DNA"/>
</dbReference>